<dbReference type="EMBL" id="LCEW01000009">
    <property type="protein sequence ID" value="KKS80338.1"/>
    <property type="molecule type" value="Genomic_DNA"/>
</dbReference>
<dbReference type="Gene3D" id="1.10.150.650">
    <property type="match status" value="1"/>
</dbReference>
<feature type="domain" description="Polymerase/histidinol phosphatase N-terminal" evidence="1">
    <location>
        <begin position="7"/>
        <end position="72"/>
    </location>
</feature>
<dbReference type="Proteomes" id="UP000034213">
    <property type="component" value="Unassembled WGS sequence"/>
</dbReference>
<dbReference type="SUPFAM" id="SSF89550">
    <property type="entry name" value="PHP domain-like"/>
    <property type="match status" value="1"/>
</dbReference>
<evidence type="ECO:0000259" key="1">
    <source>
        <dbReference type="SMART" id="SM00481"/>
    </source>
</evidence>
<dbReference type="PANTHER" id="PTHR42924:SF3">
    <property type="entry name" value="POLYMERASE_HISTIDINOL PHOSPHATASE N-TERMINAL DOMAIN-CONTAINING PROTEIN"/>
    <property type="match status" value="1"/>
</dbReference>
<evidence type="ECO:0000313" key="2">
    <source>
        <dbReference type="EMBL" id="KKS80338.1"/>
    </source>
</evidence>
<protein>
    <recommendedName>
        <fullName evidence="1">Polymerase/histidinol phosphatase N-terminal domain-containing protein</fullName>
    </recommendedName>
</protein>
<gene>
    <name evidence="2" type="ORF">UV54_C0009G0004</name>
</gene>
<dbReference type="Gene3D" id="3.20.20.140">
    <property type="entry name" value="Metal-dependent hydrolases"/>
    <property type="match status" value="1"/>
</dbReference>
<dbReference type="Pfam" id="PF02811">
    <property type="entry name" value="PHP"/>
    <property type="match status" value="1"/>
</dbReference>
<accession>A0A0G1F0J4</accession>
<dbReference type="InterPro" id="IPR003141">
    <property type="entry name" value="Pol/His_phosphatase_N"/>
</dbReference>
<dbReference type="InterPro" id="IPR016195">
    <property type="entry name" value="Pol/histidinol_Pase-like"/>
</dbReference>
<dbReference type="InterPro" id="IPR004013">
    <property type="entry name" value="PHP_dom"/>
</dbReference>
<dbReference type="InterPro" id="IPR052018">
    <property type="entry name" value="PHP_domain"/>
</dbReference>
<dbReference type="GO" id="GO:0035312">
    <property type="term" value="F:5'-3' DNA exonuclease activity"/>
    <property type="evidence" value="ECO:0007669"/>
    <property type="project" value="TreeGrafter"/>
</dbReference>
<dbReference type="PANTHER" id="PTHR42924">
    <property type="entry name" value="EXONUCLEASE"/>
    <property type="match status" value="1"/>
</dbReference>
<dbReference type="GO" id="GO:0004534">
    <property type="term" value="F:5'-3' RNA exonuclease activity"/>
    <property type="evidence" value="ECO:0007669"/>
    <property type="project" value="TreeGrafter"/>
</dbReference>
<dbReference type="STRING" id="1618369.UV54_C0009G0004"/>
<organism evidence="2 3">
    <name type="scientific">Candidatus Beckwithbacteria bacterium GW2011_GWA2_43_10</name>
    <dbReference type="NCBI Taxonomy" id="1618369"/>
    <lineage>
        <taxon>Bacteria</taxon>
        <taxon>Candidatus Beckwithiibacteriota</taxon>
    </lineage>
</organism>
<proteinExistence type="predicted"/>
<dbReference type="SMART" id="SM00481">
    <property type="entry name" value="POLIIIAc"/>
    <property type="match status" value="1"/>
</dbReference>
<name>A0A0G1F0J4_9BACT</name>
<reference evidence="2 3" key="1">
    <citation type="journal article" date="2015" name="Nature">
        <title>rRNA introns, odd ribosomes, and small enigmatic genomes across a large radiation of phyla.</title>
        <authorList>
            <person name="Brown C.T."/>
            <person name="Hug L.A."/>
            <person name="Thomas B.C."/>
            <person name="Sharon I."/>
            <person name="Castelle C.J."/>
            <person name="Singh A."/>
            <person name="Wilkins M.J."/>
            <person name="Williams K.H."/>
            <person name="Banfield J.F."/>
        </authorList>
    </citation>
    <scope>NUCLEOTIDE SEQUENCE [LARGE SCALE GENOMIC DNA]</scope>
</reference>
<comment type="caution">
    <text evidence="2">The sequence shown here is derived from an EMBL/GenBank/DDBJ whole genome shotgun (WGS) entry which is preliminary data.</text>
</comment>
<evidence type="ECO:0000313" key="3">
    <source>
        <dbReference type="Proteomes" id="UP000034213"/>
    </source>
</evidence>
<dbReference type="AlphaFoldDB" id="A0A0G1F0J4"/>
<sequence>MLAPPLVDFHLHSSFSDGSEDIASIVAEAKKRNVKAMALTDHNTCKGVKEFTEACKKNGIAALEGVEIYAAFPETEWATNPAYCGQTPDVVILGKNLNWKIFIERYRIPLERYRKNRWLMETLEKLRAVGLEVPALTKKEIGEQCKFGVPPVLRYVAKNPKNWPVIFEITKRYEQYEPNIAPTDIVKNPVYFAGMYLYGVGKPAYVPRISPEWSVGKAANLAREMGGALFAAHPGGNYANWSKKHLDYFVQNGGQGIEGWQYHHKPYQIKFFLQYAVRNNLLISGGSDWHGKNSAPTLGCWDKPENQTPLWVAEELFEKLT</sequence>